<evidence type="ECO:0000256" key="13">
    <source>
        <dbReference type="ARBA" id="ARBA00023237"/>
    </source>
</evidence>
<keyword evidence="12" id="KW-0564">Palmitate</keyword>
<dbReference type="InterPro" id="IPR019554">
    <property type="entry name" value="Soluble_ligand-bd"/>
</dbReference>
<evidence type="ECO:0000256" key="7">
    <source>
        <dbReference type="ARBA" id="ARBA00022729"/>
    </source>
</evidence>
<dbReference type="InterPro" id="IPR054765">
    <property type="entry name" value="SLBB_dom"/>
</dbReference>
<sequence>MRIILLTLITAAFSSLYAQDSVLPQTDSGRDADGFSQESGTKLVESAESRGFSIVENAEKVDVDLDVTRIGRPETMELLDSTREFMLGDRLEYMVAEDREEPIVLFVAEDGRVDVPLIGKVQAKGKNARTLAKDISKLLEVDYYYQATVHISEHRDARTRGQVFVMGQVLDQGIVSIPKSEVMTVSRAILAAGGFTPRSDPTRVTVIRRDREDVEEEKRMEVNVAEILEQGRLDKDLVLQPNDLVFVAMRGDSSGTYTVSGAVRSPGVYPIAGGQDLLLSQAILQAGGFDEFAKGSAVKVVRFDENGGREDLVIDVDEVLEEGNRDADIMVKAGDQIIIPEKWISF</sequence>
<evidence type="ECO:0000313" key="19">
    <source>
        <dbReference type="EMBL" id="WOO43419.1"/>
    </source>
</evidence>
<organism evidence="19 20">
    <name type="scientific">Rubellicoccus peritrichatus</name>
    <dbReference type="NCBI Taxonomy" id="3080537"/>
    <lineage>
        <taxon>Bacteria</taxon>
        <taxon>Pseudomonadati</taxon>
        <taxon>Verrucomicrobiota</taxon>
        <taxon>Opitutia</taxon>
        <taxon>Puniceicoccales</taxon>
        <taxon>Cerasicoccaceae</taxon>
        <taxon>Rubellicoccus</taxon>
    </lineage>
</organism>
<dbReference type="Gene3D" id="3.10.560.10">
    <property type="entry name" value="Outer membrane lipoprotein wza domain like"/>
    <property type="match status" value="2"/>
</dbReference>
<dbReference type="Pfam" id="PF10531">
    <property type="entry name" value="SLBB"/>
    <property type="match status" value="1"/>
</dbReference>
<keyword evidence="20" id="KW-1185">Reference proteome</keyword>
<dbReference type="InterPro" id="IPR003715">
    <property type="entry name" value="Poly_export_N"/>
</dbReference>
<comment type="similarity">
    <text evidence="2">Belongs to the BexD/CtrA/VexA family.</text>
</comment>
<evidence type="ECO:0000256" key="10">
    <source>
        <dbReference type="ARBA" id="ARBA00023114"/>
    </source>
</evidence>
<evidence type="ECO:0000256" key="9">
    <source>
        <dbReference type="ARBA" id="ARBA00023065"/>
    </source>
</evidence>
<evidence type="ECO:0000259" key="16">
    <source>
        <dbReference type="Pfam" id="PF02563"/>
    </source>
</evidence>
<keyword evidence="11" id="KW-0472">Membrane</keyword>
<dbReference type="GO" id="GO:0009279">
    <property type="term" value="C:cell outer membrane"/>
    <property type="evidence" value="ECO:0007669"/>
    <property type="project" value="UniProtKB-SubCell"/>
</dbReference>
<evidence type="ECO:0000256" key="2">
    <source>
        <dbReference type="ARBA" id="ARBA00009450"/>
    </source>
</evidence>
<dbReference type="Pfam" id="PF22461">
    <property type="entry name" value="SLBB_2"/>
    <property type="match status" value="1"/>
</dbReference>
<dbReference type="RefSeq" id="WP_317835974.1">
    <property type="nucleotide sequence ID" value="NZ_CP136920.1"/>
</dbReference>
<dbReference type="EMBL" id="CP136920">
    <property type="protein sequence ID" value="WOO43419.1"/>
    <property type="molecule type" value="Genomic_DNA"/>
</dbReference>
<keyword evidence="9" id="KW-0406">Ion transport</keyword>
<feature type="chain" id="PRO_5042999881" evidence="15">
    <location>
        <begin position="19"/>
        <end position="346"/>
    </location>
</feature>
<keyword evidence="13" id="KW-0998">Cell outer membrane</keyword>
<dbReference type="GO" id="GO:0006811">
    <property type="term" value="P:monoatomic ion transport"/>
    <property type="evidence" value="ECO:0007669"/>
    <property type="project" value="UniProtKB-KW"/>
</dbReference>
<evidence type="ECO:0000259" key="18">
    <source>
        <dbReference type="Pfam" id="PF22461"/>
    </source>
</evidence>
<dbReference type="Proteomes" id="UP001304300">
    <property type="component" value="Chromosome"/>
</dbReference>
<keyword evidence="14" id="KW-0449">Lipoprotein</keyword>
<dbReference type="GO" id="GO:0015288">
    <property type="term" value="F:porin activity"/>
    <property type="evidence" value="ECO:0007669"/>
    <property type="project" value="UniProtKB-KW"/>
</dbReference>
<keyword evidence="8" id="KW-0625">Polysaccharide transport</keyword>
<feature type="domain" description="Polysaccharide export protein N-terminal" evidence="16">
    <location>
        <begin position="88"/>
        <end position="150"/>
    </location>
</feature>
<evidence type="ECO:0000256" key="12">
    <source>
        <dbReference type="ARBA" id="ARBA00023139"/>
    </source>
</evidence>
<evidence type="ECO:0000256" key="14">
    <source>
        <dbReference type="ARBA" id="ARBA00023288"/>
    </source>
</evidence>
<name>A0AAQ3LF48_9BACT</name>
<dbReference type="PANTHER" id="PTHR33619">
    <property type="entry name" value="POLYSACCHARIDE EXPORT PROTEIN GFCE-RELATED"/>
    <property type="match status" value="1"/>
</dbReference>
<feature type="domain" description="Soluble ligand binding" evidence="17">
    <location>
        <begin position="257"/>
        <end position="308"/>
    </location>
</feature>
<evidence type="ECO:0000256" key="15">
    <source>
        <dbReference type="SAM" id="SignalP"/>
    </source>
</evidence>
<dbReference type="KEGG" id="puo:RZN69_09990"/>
<evidence type="ECO:0000259" key="17">
    <source>
        <dbReference type="Pfam" id="PF10531"/>
    </source>
</evidence>
<evidence type="ECO:0000256" key="3">
    <source>
        <dbReference type="ARBA" id="ARBA00022448"/>
    </source>
</evidence>
<dbReference type="AlphaFoldDB" id="A0AAQ3LF48"/>
<dbReference type="Gene3D" id="3.30.1950.10">
    <property type="entry name" value="wza like domain"/>
    <property type="match status" value="1"/>
</dbReference>
<dbReference type="GO" id="GO:0046930">
    <property type="term" value="C:pore complex"/>
    <property type="evidence" value="ECO:0007669"/>
    <property type="project" value="UniProtKB-KW"/>
</dbReference>
<dbReference type="Pfam" id="PF02563">
    <property type="entry name" value="Poly_export"/>
    <property type="match status" value="1"/>
</dbReference>
<feature type="domain" description="SLBB" evidence="18">
    <location>
        <begin position="162"/>
        <end position="247"/>
    </location>
</feature>
<keyword evidence="5" id="KW-0762">Sugar transport</keyword>
<reference evidence="19 20" key="1">
    <citation type="submission" date="2023-10" db="EMBL/GenBank/DDBJ databases">
        <title>Rubellicoccus peritrichatus gen. nov., sp. nov., isolated from an algae of coral reef tank.</title>
        <authorList>
            <person name="Luo J."/>
        </authorList>
    </citation>
    <scope>NUCLEOTIDE SEQUENCE [LARGE SCALE GENOMIC DNA]</scope>
    <source>
        <strain evidence="19 20">CR14</strain>
    </source>
</reference>
<protein>
    <submittedName>
        <fullName evidence="19">SLBB domain-containing protein</fullName>
    </submittedName>
</protein>
<keyword evidence="6" id="KW-0812">Transmembrane</keyword>
<dbReference type="GO" id="GO:0015159">
    <property type="term" value="F:polysaccharide transmembrane transporter activity"/>
    <property type="evidence" value="ECO:0007669"/>
    <property type="project" value="InterPro"/>
</dbReference>
<dbReference type="InterPro" id="IPR049712">
    <property type="entry name" value="Poly_export"/>
</dbReference>
<feature type="signal peptide" evidence="15">
    <location>
        <begin position="1"/>
        <end position="18"/>
    </location>
</feature>
<keyword evidence="7 15" id="KW-0732">Signal</keyword>
<proteinExistence type="inferred from homology"/>
<evidence type="ECO:0000256" key="8">
    <source>
        <dbReference type="ARBA" id="ARBA00023047"/>
    </source>
</evidence>
<keyword evidence="10" id="KW-0626">Porin</keyword>
<dbReference type="PANTHER" id="PTHR33619:SF3">
    <property type="entry name" value="POLYSACCHARIDE EXPORT PROTEIN GFCE-RELATED"/>
    <property type="match status" value="1"/>
</dbReference>
<evidence type="ECO:0000256" key="5">
    <source>
        <dbReference type="ARBA" id="ARBA00022597"/>
    </source>
</evidence>
<evidence type="ECO:0000256" key="1">
    <source>
        <dbReference type="ARBA" id="ARBA00004571"/>
    </source>
</evidence>
<keyword evidence="3" id="KW-0813">Transport</keyword>
<accession>A0AAQ3LF48</accession>
<evidence type="ECO:0000256" key="4">
    <source>
        <dbReference type="ARBA" id="ARBA00022452"/>
    </source>
</evidence>
<comment type="subcellular location">
    <subcellularLocation>
        <location evidence="1">Cell outer membrane</location>
        <topology evidence="1">Multi-pass membrane protein</topology>
    </subcellularLocation>
</comment>
<keyword evidence="4" id="KW-1134">Transmembrane beta strand</keyword>
<evidence type="ECO:0000256" key="11">
    <source>
        <dbReference type="ARBA" id="ARBA00023136"/>
    </source>
</evidence>
<evidence type="ECO:0000313" key="20">
    <source>
        <dbReference type="Proteomes" id="UP001304300"/>
    </source>
</evidence>
<gene>
    <name evidence="19" type="ORF">RZN69_09990</name>
</gene>
<evidence type="ECO:0000256" key="6">
    <source>
        <dbReference type="ARBA" id="ARBA00022692"/>
    </source>
</evidence>